<gene>
    <name evidence="3" type="ORF">EZS26_003670</name>
</gene>
<dbReference type="Gene3D" id="3.40.50.720">
    <property type="entry name" value="NAD(P)-binding Rossmann-like Domain"/>
    <property type="match status" value="1"/>
</dbReference>
<dbReference type="PROSITE" id="PS51318">
    <property type="entry name" value="TAT"/>
    <property type="match status" value="1"/>
</dbReference>
<evidence type="ECO:0000259" key="2">
    <source>
        <dbReference type="Pfam" id="PF19051"/>
    </source>
</evidence>
<dbReference type="AlphaFoldDB" id="A0A5M8NV46"/>
<protein>
    <submittedName>
        <fullName evidence="3">Inositol 2-dehydrogenase</fullName>
        <ecNumber evidence="3">1.1.1.18</ecNumber>
    </submittedName>
</protein>
<name>A0A5M8NV46_9BACT</name>
<dbReference type="EC" id="1.1.1.18" evidence="3"/>
<evidence type="ECO:0000313" key="3">
    <source>
        <dbReference type="EMBL" id="KAA6300188.1"/>
    </source>
</evidence>
<feature type="domain" description="Gfo/Idh/MocA-like oxidoreductase bacterial type C-terminal" evidence="2">
    <location>
        <begin position="204"/>
        <end position="287"/>
    </location>
</feature>
<dbReference type="Pfam" id="PF19051">
    <property type="entry name" value="GFO_IDH_MocA_C2"/>
    <property type="match status" value="1"/>
</dbReference>
<dbReference type="InterPro" id="IPR019546">
    <property type="entry name" value="TAT_signal_bac_arc"/>
</dbReference>
<dbReference type="Gene3D" id="3.30.360.10">
    <property type="entry name" value="Dihydrodipicolinate Reductase, domain 2"/>
    <property type="match status" value="1"/>
</dbReference>
<sequence length="495" mass="55211">MKNTSRRSFIKKSAALVAGFTILPSHVVSGFGYKAPSDKLNIAGIGIGGKGRVNLNAMKTENIIGLCDVDWKHAERVFKEYPNAEQFTDWRVMFDKLGKSIDAVLVATADHTHAVIAANAITLGKHVYCQKPLTHTVYESRLLTTLAKKYKVATQLGNQGSSGPEVRDICEWIWNGEIGEIKEVHAWTNRPIWPQGLSRPTDLPEVPSALSWDLFIGPAPYRPYHPAYTPWNWRGWWDFGTGALGDMACHIMDPISKALDLKYPINVHASSTAINMESAPQAESVHFTFPARKSRPKCAMPEVKVSWYDGGIYPQRPAELPDGIAMLNDDMGGVLFVGSKDKLICDLAGVNPRLLSGRVPNVPKTLRRIENYKYGGIVDGPHEQDWIRACKELPENRVEASSNFDFAGPFNEMIVMGVLAVRLQPLNRTLNWDGGNMRFTNISDSDTFRSNVTSFSVKDGHPTFNNKMTEINAIQFVEGLIRHNYREGWSLPTMP</sequence>
<dbReference type="GO" id="GO:0050112">
    <property type="term" value="F:inositol 2-dehydrogenase (NAD+) activity"/>
    <property type="evidence" value="ECO:0007669"/>
    <property type="project" value="UniProtKB-EC"/>
</dbReference>
<dbReference type="InterPro" id="IPR043906">
    <property type="entry name" value="Gfo/Idh/MocA_OxRdtase_bact_C"/>
</dbReference>
<dbReference type="InterPro" id="IPR036291">
    <property type="entry name" value="NAD(P)-bd_dom_sf"/>
</dbReference>
<dbReference type="EMBL" id="SNRX01000123">
    <property type="protein sequence ID" value="KAA6300188.1"/>
    <property type="molecule type" value="Genomic_DNA"/>
</dbReference>
<feature type="domain" description="Gfo/Idh/MocA-like oxidoreductase N-terminal" evidence="1">
    <location>
        <begin position="41"/>
        <end position="156"/>
    </location>
</feature>
<organism evidence="3 4">
    <name type="scientific">Candidatus Ordinivivax streblomastigis</name>
    <dbReference type="NCBI Taxonomy" id="2540710"/>
    <lineage>
        <taxon>Bacteria</taxon>
        <taxon>Pseudomonadati</taxon>
        <taxon>Bacteroidota</taxon>
        <taxon>Bacteroidia</taxon>
        <taxon>Bacteroidales</taxon>
        <taxon>Candidatus Ordinivivax</taxon>
    </lineage>
</organism>
<comment type="caution">
    <text evidence="3">The sequence shown here is derived from an EMBL/GenBank/DDBJ whole genome shotgun (WGS) entry which is preliminary data.</text>
</comment>
<dbReference type="GO" id="GO:0000166">
    <property type="term" value="F:nucleotide binding"/>
    <property type="evidence" value="ECO:0007669"/>
    <property type="project" value="InterPro"/>
</dbReference>
<evidence type="ECO:0000259" key="1">
    <source>
        <dbReference type="Pfam" id="PF01408"/>
    </source>
</evidence>
<dbReference type="PANTHER" id="PTHR43818:SF10">
    <property type="entry name" value="NADH-DEPENDENT DEHYDROGENASE-RELATED"/>
    <property type="match status" value="1"/>
</dbReference>
<dbReference type="Pfam" id="PF01408">
    <property type="entry name" value="GFO_IDH_MocA"/>
    <property type="match status" value="1"/>
</dbReference>
<accession>A0A5M8NV46</accession>
<dbReference type="NCBIfam" id="TIGR01409">
    <property type="entry name" value="TAT_signal_seq"/>
    <property type="match status" value="1"/>
</dbReference>
<dbReference type="PANTHER" id="PTHR43818">
    <property type="entry name" value="BCDNA.GH03377"/>
    <property type="match status" value="1"/>
</dbReference>
<evidence type="ECO:0000313" key="4">
    <source>
        <dbReference type="Proteomes" id="UP000324575"/>
    </source>
</evidence>
<keyword evidence="3" id="KW-0560">Oxidoreductase</keyword>
<dbReference type="InterPro" id="IPR000683">
    <property type="entry name" value="Gfo/Idh/MocA-like_OxRdtase_N"/>
</dbReference>
<dbReference type="InterPro" id="IPR006311">
    <property type="entry name" value="TAT_signal"/>
</dbReference>
<dbReference type="InterPro" id="IPR050463">
    <property type="entry name" value="Gfo/Idh/MocA_oxidrdct_glycsds"/>
</dbReference>
<dbReference type="SUPFAM" id="SSF55347">
    <property type="entry name" value="Glyceraldehyde-3-phosphate dehydrogenase-like, C-terminal domain"/>
    <property type="match status" value="1"/>
</dbReference>
<dbReference type="SUPFAM" id="SSF51735">
    <property type="entry name" value="NAD(P)-binding Rossmann-fold domains"/>
    <property type="match status" value="1"/>
</dbReference>
<proteinExistence type="predicted"/>
<dbReference type="Proteomes" id="UP000324575">
    <property type="component" value="Unassembled WGS sequence"/>
</dbReference>
<reference evidence="3 4" key="1">
    <citation type="submission" date="2019-03" db="EMBL/GenBank/DDBJ databases">
        <title>Single cell metagenomics reveals metabolic interactions within the superorganism composed of flagellate Streblomastix strix and complex community of Bacteroidetes bacteria on its surface.</title>
        <authorList>
            <person name="Treitli S.C."/>
            <person name="Kolisko M."/>
            <person name="Husnik F."/>
            <person name="Keeling P."/>
            <person name="Hampl V."/>
        </authorList>
    </citation>
    <scope>NUCLEOTIDE SEQUENCE [LARGE SCALE GENOMIC DNA]</scope>
    <source>
        <strain evidence="3">St1</strain>
    </source>
</reference>